<feature type="non-terminal residue" evidence="1">
    <location>
        <position position="35"/>
    </location>
</feature>
<reference evidence="1" key="1">
    <citation type="submission" date="2018-05" db="EMBL/GenBank/DDBJ databases">
        <authorList>
            <person name="Lanie J.A."/>
            <person name="Ng W.-L."/>
            <person name="Kazmierczak K.M."/>
            <person name="Andrzejewski T.M."/>
            <person name="Davidsen T.M."/>
            <person name="Wayne K.J."/>
            <person name="Tettelin H."/>
            <person name="Glass J.I."/>
            <person name="Rusch D."/>
            <person name="Podicherti R."/>
            <person name="Tsui H.-C.T."/>
            <person name="Winkler M.E."/>
        </authorList>
    </citation>
    <scope>NUCLEOTIDE SEQUENCE</scope>
</reference>
<dbReference type="EMBL" id="UINC01100524">
    <property type="protein sequence ID" value="SVC60646.1"/>
    <property type="molecule type" value="Genomic_DNA"/>
</dbReference>
<sequence length="35" mass="3958">MTTQPKITGSKVYIKRKTLLRAGADRQIRTADLIL</sequence>
<accession>A0A382NHW0</accession>
<proteinExistence type="predicted"/>
<evidence type="ECO:0000313" key="1">
    <source>
        <dbReference type="EMBL" id="SVC60646.1"/>
    </source>
</evidence>
<gene>
    <name evidence="1" type="ORF">METZ01_LOCUS313500</name>
</gene>
<dbReference type="AlphaFoldDB" id="A0A382NHW0"/>
<protein>
    <submittedName>
        <fullName evidence="1">Uncharacterized protein</fullName>
    </submittedName>
</protein>
<organism evidence="1">
    <name type="scientific">marine metagenome</name>
    <dbReference type="NCBI Taxonomy" id="408172"/>
    <lineage>
        <taxon>unclassified sequences</taxon>
        <taxon>metagenomes</taxon>
        <taxon>ecological metagenomes</taxon>
    </lineage>
</organism>
<name>A0A382NHW0_9ZZZZ</name>